<protein>
    <submittedName>
        <fullName evidence="4">PD40 domain-containing protein</fullName>
    </submittedName>
</protein>
<dbReference type="EMBL" id="BAAAPE010000001">
    <property type="protein sequence ID" value="GAA2060851.1"/>
    <property type="molecule type" value="Genomic_DNA"/>
</dbReference>
<feature type="region of interest" description="Disordered" evidence="2">
    <location>
        <begin position="13"/>
        <end position="54"/>
    </location>
</feature>
<evidence type="ECO:0000256" key="1">
    <source>
        <dbReference type="ARBA" id="ARBA00009820"/>
    </source>
</evidence>
<comment type="similarity">
    <text evidence="1">Belongs to the TolB family.</text>
</comment>
<sequence length="404" mass="42233">MVLAAAFAAPALPATAAPGGEPGGAPGEVPRTEWVSVSPEGAGGNGHSTDPAISDDGRVLAFESQATNLLPGGAPPGNVHYRTSPDGPLRRVTVPGETTSSPALSGNGRHLSFGSYSTETARSSLHLMDLRTGRTERLDPDLPGTWTASYGTAPLSADGRYLAFAARPAAQPQGTCRIYVLDRRTGRSQRVSRPEGEARNTLRCEQMSMSADGRKIAYQEGYTGPADDDRSDILVHDRTTGRTVQADVTRDGSPVADRSAVGPAISDDGSAVLFNSMAENLVDEEDTNGWWNVFVRDLSSGETRRLDGHEPTDTVVSDDLTADGSKVLLNMATTPGLSPKGLYLHDVRTGEETLLSPGADGKGVGVGTALISGDGATVAFSSYYPGLVPEDTNLIGDVFVRPVA</sequence>
<dbReference type="Gene3D" id="2.120.10.30">
    <property type="entry name" value="TolB, C-terminal domain"/>
    <property type="match status" value="2"/>
</dbReference>
<dbReference type="SUPFAM" id="SSF82171">
    <property type="entry name" value="DPP6 N-terminal domain-like"/>
    <property type="match status" value="1"/>
</dbReference>
<keyword evidence="5" id="KW-1185">Reference proteome</keyword>
<evidence type="ECO:0000256" key="2">
    <source>
        <dbReference type="SAM" id="MobiDB-lite"/>
    </source>
</evidence>
<proteinExistence type="inferred from homology"/>
<keyword evidence="3" id="KW-0732">Signal</keyword>
<comment type="caution">
    <text evidence="4">The sequence shown here is derived from an EMBL/GenBank/DDBJ whole genome shotgun (WGS) entry which is preliminary data.</text>
</comment>
<dbReference type="Pfam" id="PF07676">
    <property type="entry name" value="PD40"/>
    <property type="match status" value="1"/>
</dbReference>
<feature type="signal peptide" evidence="3">
    <location>
        <begin position="1"/>
        <end position="16"/>
    </location>
</feature>
<feature type="chain" id="PRO_5045710351" evidence="3">
    <location>
        <begin position="17"/>
        <end position="404"/>
    </location>
</feature>
<name>A0ABN2VF27_9ACTN</name>
<dbReference type="PANTHER" id="PTHR36842">
    <property type="entry name" value="PROTEIN TOLB HOMOLOG"/>
    <property type="match status" value="1"/>
</dbReference>
<dbReference type="InterPro" id="IPR011042">
    <property type="entry name" value="6-blade_b-propeller_TolB-like"/>
</dbReference>
<organism evidence="4 5">
    <name type="scientific">Streptomyces albiaxialis</name>
    <dbReference type="NCBI Taxonomy" id="329523"/>
    <lineage>
        <taxon>Bacteria</taxon>
        <taxon>Bacillati</taxon>
        <taxon>Actinomycetota</taxon>
        <taxon>Actinomycetes</taxon>
        <taxon>Kitasatosporales</taxon>
        <taxon>Streptomycetaceae</taxon>
        <taxon>Streptomyces</taxon>
    </lineage>
</organism>
<evidence type="ECO:0000256" key="3">
    <source>
        <dbReference type="SAM" id="SignalP"/>
    </source>
</evidence>
<evidence type="ECO:0000313" key="5">
    <source>
        <dbReference type="Proteomes" id="UP001500016"/>
    </source>
</evidence>
<gene>
    <name evidence="4" type="ORF">GCM10009801_02740</name>
</gene>
<reference evidence="4 5" key="1">
    <citation type="journal article" date="2019" name="Int. J. Syst. Evol. Microbiol.">
        <title>The Global Catalogue of Microorganisms (GCM) 10K type strain sequencing project: providing services to taxonomists for standard genome sequencing and annotation.</title>
        <authorList>
            <consortium name="The Broad Institute Genomics Platform"/>
            <consortium name="The Broad Institute Genome Sequencing Center for Infectious Disease"/>
            <person name="Wu L."/>
            <person name="Ma J."/>
        </authorList>
    </citation>
    <scope>NUCLEOTIDE SEQUENCE [LARGE SCALE GENOMIC DNA]</scope>
    <source>
        <strain evidence="4 5">JCM 15478</strain>
    </source>
</reference>
<dbReference type="InterPro" id="IPR011659">
    <property type="entry name" value="WD40"/>
</dbReference>
<dbReference type="Proteomes" id="UP001500016">
    <property type="component" value="Unassembled WGS sequence"/>
</dbReference>
<evidence type="ECO:0000313" key="4">
    <source>
        <dbReference type="EMBL" id="GAA2060851.1"/>
    </source>
</evidence>
<accession>A0ABN2VF27</accession>